<dbReference type="EMBL" id="PXOA01000163">
    <property type="protein sequence ID" value="RFU79326.1"/>
    <property type="molecule type" value="Genomic_DNA"/>
</dbReference>
<evidence type="ECO:0000256" key="1">
    <source>
        <dbReference type="SAM" id="MobiDB-lite"/>
    </source>
</evidence>
<keyword evidence="3" id="KW-0808">Transferase</keyword>
<protein>
    <submittedName>
        <fullName evidence="3">Serine threonine-kinase sgk2</fullName>
    </submittedName>
</protein>
<dbReference type="Pfam" id="PF17667">
    <property type="entry name" value="Pkinase_fungal"/>
    <property type="match status" value="1"/>
</dbReference>
<feature type="domain" description="Fungal-type protein kinase" evidence="2">
    <location>
        <begin position="46"/>
        <end position="139"/>
    </location>
</feature>
<evidence type="ECO:0000313" key="4">
    <source>
        <dbReference type="Proteomes" id="UP000266272"/>
    </source>
</evidence>
<feature type="compositionally biased region" description="Basic and acidic residues" evidence="1">
    <location>
        <begin position="42"/>
        <end position="52"/>
    </location>
</feature>
<reference evidence="3 4" key="1">
    <citation type="journal article" date="2018" name="PLoS Pathog.">
        <title>Evolution of structural diversity of trichothecenes, a family of toxins produced by plant pathogenic and entomopathogenic fungi.</title>
        <authorList>
            <person name="Proctor R.H."/>
            <person name="McCormick S.P."/>
            <person name="Kim H.S."/>
            <person name="Cardoza R.E."/>
            <person name="Stanley A.M."/>
            <person name="Lindo L."/>
            <person name="Kelly A."/>
            <person name="Brown D.W."/>
            <person name="Lee T."/>
            <person name="Vaughan M.M."/>
            <person name="Alexander N.J."/>
            <person name="Busman M."/>
            <person name="Gutierrez S."/>
        </authorList>
    </citation>
    <scope>NUCLEOTIDE SEQUENCE [LARGE SCALE GENOMIC DNA]</scope>
    <source>
        <strain evidence="3 4">IBT 40837</strain>
    </source>
</reference>
<gene>
    <name evidence="3" type="ORF">TARUN_2894</name>
</gene>
<dbReference type="GO" id="GO:0016301">
    <property type="term" value="F:kinase activity"/>
    <property type="evidence" value="ECO:0007669"/>
    <property type="project" value="UniProtKB-KW"/>
</dbReference>
<dbReference type="Proteomes" id="UP000266272">
    <property type="component" value="Unassembled WGS sequence"/>
</dbReference>
<name>A0A395NTC8_TRIAR</name>
<sequence>MPSFSSRGCQDSKQSLALFHPRSFYYVLNPVNHSSASPQESEQTRRKIEPRQPTRPFVYSSVTLSVGLSMASDAFMKRKSVAELLEALCDAYEVHRPLFLEEQILHRNISGNNSIIINPRTADSWQLQWVLIDVDLAKEDVMGH</sequence>
<dbReference type="InterPro" id="IPR040976">
    <property type="entry name" value="Pkinase_fungal"/>
</dbReference>
<evidence type="ECO:0000313" key="3">
    <source>
        <dbReference type="EMBL" id="RFU79326.1"/>
    </source>
</evidence>
<keyword evidence="3" id="KW-0418">Kinase</keyword>
<proteinExistence type="predicted"/>
<accession>A0A395NTC8</accession>
<organism evidence="3 4">
    <name type="scientific">Trichoderma arundinaceum</name>
    <dbReference type="NCBI Taxonomy" id="490622"/>
    <lineage>
        <taxon>Eukaryota</taxon>
        <taxon>Fungi</taxon>
        <taxon>Dikarya</taxon>
        <taxon>Ascomycota</taxon>
        <taxon>Pezizomycotina</taxon>
        <taxon>Sordariomycetes</taxon>
        <taxon>Hypocreomycetidae</taxon>
        <taxon>Hypocreales</taxon>
        <taxon>Hypocreaceae</taxon>
        <taxon>Trichoderma</taxon>
    </lineage>
</organism>
<comment type="caution">
    <text evidence="3">The sequence shown here is derived from an EMBL/GenBank/DDBJ whole genome shotgun (WGS) entry which is preliminary data.</text>
</comment>
<evidence type="ECO:0000259" key="2">
    <source>
        <dbReference type="Pfam" id="PF17667"/>
    </source>
</evidence>
<feature type="region of interest" description="Disordered" evidence="1">
    <location>
        <begin position="34"/>
        <end position="54"/>
    </location>
</feature>
<dbReference type="AlphaFoldDB" id="A0A395NTC8"/>
<dbReference type="OrthoDB" id="4956399at2759"/>
<keyword evidence="4" id="KW-1185">Reference proteome</keyword>